<dbReference type="Proteomes" id="UP000789525">
    <property type="component" value="Unassembled WGS sequence"/>
</dbReference>
<name>A0ACA9PVQ3_9GLOM</name>
<sequence length="506" mass="57858">LPNEILQVIFDYATKFPGLVYHPWKNYRSTSEWRISSVTRQSIPLVCRQWHANGLPFLYQHIALETYFQAMKLQKVLESLSQEDKVTRLGWIRGLEFLGVTHHEGVLPYWRMARKLIMDIPPGNIKTFSIDVLHITLSMENLQAMLSELGSDALNRVREHVEVLQLGYTEYSTSPMDILRGFSQPDDQVINFPKLHTLFFSMENRQGREALISEALNSLGDNLHQLRSMAFAWPREVSAVNSWLRLLQRARNITNIYISTCTFGDLLHRDFEGLLTALPNLSHLTFSLSFLTDSHPPWTSKFGVYHSKLETITILLESPIAYEIIHSSQPLSSKILYGELPQLKSIVIKGPYLSGCLDSSWTLAHGTREKWRAAIELCAAAGVQLVTLQNDAIHLWDERHGIDKEEATRLRKPKRKKSQDEENRDENASESPEEESGDDDLMTDTSDDSQWYQLETDSHRFSVEASSDEDSDDGPYRYVGQPDIEMVDSDSEVDLNSISDESEDPL</sequence>
<dbReference type="EMBL" id="CAJVPT010039050">
    <property type="protein sequence ID" value="CAG8721796.1"/>
    <property type="molecule type" value="Genomic_DNA"/>
</dbReference>
<evidence type="ECO:0000313" key="1">
    <source>
        <dbReference type="EMBL" id="CAG8721796.1"/>
    </source>
</evidence>
<protein>
    <submittedName>
        <fullName evidence="1">6367_t:CDS:1</fullName>
    </submittedName>
</protein>
<feature type="non-terminal residue" evidence="1">
    <location>
        <position position="1"/>
    </location>
</feature>
<proteinExistence type="predicted"/>
<comment type="caution">
    <text evidence="1">The sequence shown here is derived from an EMBL/GenBank/DDBJ whole genome shotgun (WGS) entry which is preliminary data.</text>
</comment>
<evidence type="ECO:0000313" key="2">
    <source>
        <dbReference type="Proteomes" id="UP000789525"/>
    </source>
</evidence>
<gene>
    <name evidence="1" type="ORF">ACOLOM_LOCUS11172</name>
</gene>
<keyword evidence="2" id="KW-1185">Reference proteome</keyword>
<reference evidence="1" key="1">
    <citation type="submission" date="2021-06" db="EMBL/GenBank/DDBJ databases">
        <authorList>
            <person name="Kallberg Y."/>
            <person name="Tangrot J."/>
            <person name="Rosling A."/>
        </authorList>
    </citation>
    <scope>NUCLEOTIDE SEQUENCE</scope>
    <source>
        <strain evidence="1">CL356</strain>
    </source>
</reference>
<organism evidence="1 2">
    <name type="scientific">Acaulospora colombiana</name>
    <dbReference type="NCBI Taxonomy" id="27376"/>
    <lineage>
        <taxon>Eukaryota</taxon>
        <taxon>Fungi</taxon>
        <taxon>Fungi incertae sedis</taxon>
        <taxon>Mucoromycota</taxon>
        <taxon>Glomeromycotina</taxon>
        <taxon>Glomeromycetes</taxon>
        <taxon>Diversisporales</taxon>
        <taxon>Acaulosporaceae</taxon>
        <taxon>Acaulospora</taxon>
    </lineage>
</organism>
<accession>A0ACA9PVQ3</accession>